<proteinExistence type="predicted"/>
<gene>
    <name evidence="1" type="ORF">ISO4_01263</name>
</gene>
<keyword evidence="2" id="KW-1185">Reference proteome</keyword>
<dbReference type="RefSeq" id="WP_194855571.1">
    <property type="nucleotide sequence ID" value="NZ_ARXR01000007.1"/>
</dbReference>
<dbReference type="Proteomes" id="UP000644441">
    <property type="component" value="Unassembled WGS sequence"/>
</dbReference>
<evidence type="ECO:0000313" key="2">
    <source>
        <dbReference type="Proteomes" id="UP000644441"/>
    </source>
</evidence>
<reference evidence="1 2" key="1">
    <citation type="submission" date="2012-09" db="EMBL/GenBank/DDBJ databases">
        <title>Genome Sequence of alkane-degrading Bacterium Alcanivorax venustensis ISO4.</title>
        <authorList>
            <person name="Lai Q."/>
            <person name="Shao Z."/>
        </authorList>
    </citation>
    <scope>NUCLEOTIDE SEQUENCE [LARGE SCALE GENOMIC DNA]</scope>
    <source>
        <strain evidence="1 2">ISO4</strain>
    </source>
</reference>
<comment type="caution">
    <text evidence="1">The sequence shown here is derived from an EMBL/GenBank/DDBJ whole genome shotgun (WGS) entry which is preliminary data.</text>
</comment>
<accession>A0ABS0AEV7</accession>
<organism evidence="1 2">
    <name type="scientific">Alloalcanivorax venustensis ISO4</name>
    <dbReference type="NCBI Taxonomy" id="1177184"/>
    <lineage>
        <taxon>Bacteria</taxon>
        <taxon>Pseudomonadati</taxon>
        <taxon>Pseudomonadota</taxon>
        <taxon>Gammaproteobacteria</taxon>
        <taxon>Oceanospirillales</taxon>
        <taxon>Alcanivoracaceae</taxon>
        <taxon>Alloalcanivorax</taxon>
    </lineage>
</organism>
<protein>
    <submittedName>
        <fullName evidence="1">Uncharacterized protein</fullName>
    </submittedName>
</protein>
<name>A0ABS0AEV7_9GAMM</name>
<dbReference type="EMBL" id="ARXR01000007">
    <property type="protein sequence ID" value="MBF5052661.1"/>
    <property type="molecule type" value="Genomic_DNA"/>
</dbReference>
<evidence type="ECO:0000313" key="1">
    <source>
        <dbReference type="EMBL" id="MBF5052661.1"/>
    </source>
</evidence>
<sequence length="91" mass="9913">MKKLLRSVEGANRSGKKCHPVSLRDGRYVIYAGPTTRDTVKVTESELIEMLEAGLLDDKGTIRMAQADGSPAYAPGALRPLRVHGVRFSAM</sequence>